<dbReference type="OMA" id="PHYLERY"/>
<feature type="signal peptide" evidence="2">
    <location>
        <begin position="1"/>
        <end position="16"/>
    </location>
</feature>
<dbReference type="InterPro" id="IPR029018">
    <property type="entry name" value="Hex-like_dom2"/>
</dbReference>
<keyword evidence="5" id="KW-1185">Reference proteome</keyword>
<dbReference type="PANTHER" id="PTHR37842">
    <property type="match status" value="1"/>
</dbReference>
<evidence type="ECO:0000313" key="3">
    <source>
        <dbReference type="EMBL" id="KLU83800.1"/>
    </source>
</evidence>
<reference evidence="4" key="4">
    <citation type="journal article" date="2015" name="G3 (Bethesda)">
        <title>Genome sequences of three phytopathogenic species of the Magnaporthaceae family of fungi.</title>
        <authorList>
            <person name="Okagaki L.H."/>
            <person name="Nunes C.C."/>
            <person name="Sailsbery J."/>
            <person name="Clay B."/>
            <person name="Brown D."/>
            <person name="John T."/>
            <person name="Oh Y."/>
            <person name="Young N."/>
            <person name="Fitzgerald M."/>
            <person name="Haas B.J."/>
            <person name="Zeng Q."/>
            <person name="Young S."/>
            <person name="Adiconis X."/>
            <person name="Fan L."/>
            <person name="Levin J.Z."/>
            <person name="Mitchell T.K."/>
            <person name="Okubara P.A."/>
            <person name="Farman M.L."/>
            <person name="Kohn L.M."/>
            <person name="Birren B."/>
            <person name="Ma L.-J."/>
            <person name="Dean R.A."/>
        </authorList>
    </citation>
    <scope>NUCLEOTIDE SEQUENCE</scope>
    <source>
        <strain evidence="4">ATCC 64411 / 73-15</strain>
    </source>
</reference>
<accession>A0A0C4DSH1</accession>
<protein>
    <recommendedName>
        <fullName evidence="6">Gylcosyl hydrolase 115 C-terminal domain-containing protein</fullName>
    </recommendedName>
</protein>
<name>A0A0C4DSH1_MAGP6</name>
<dbReference type="OrthoDB" id="4849794at2759"/>
<evidence type="ECO:0000313" key="5">
    <source>
        <dbReference type="Proteomes" id="UP000011715"/>
    </source>
</evidence>
<feature type="chain" id="PRO_5009385363" description="Gylcosyl hydrolase 115 C-terminal domain-containing protein" evidence="2">
    <location>
        <begin position="17"/>
        <end position="562"/>
    </location>
</feature>
<dbReference type="InterPro" id="IPR042301">
    <property type="entry name" value="GH115_sf"/>
</dbReference>
<dbReference type="InterPro" id="IPR031924">
    <property type="entry name" value="GH115"/>
</dbReference>
<reference evidence="3" key="1">
    <citation type="submission" date="2010-05" db="EMBL/GenBank/DDBJ databases">
        <title>The Genome Sequence of Magnaporthe poae strain ATCC 64411.</title>
        <authorList>
            <consortium name="The Broad Institute Genome Sequencing Platform"/>
            <consortium name="Broad Institute Genome Sequencing Center for Infectious Disease"/>
            <person name="Ma L.-J."/>
            <person name="Dead R."/>
            <person name="Young S."/>
            <person name="Zeng Q."/>
            <person name="Koehrsen M."/>
            <person name="Alvarado L."/>
            <person name="Berlin A."/>
            <person name="Chapman S.B."/>
            <person name="Chen Z."/>
            <person name="Freedman E."/>
            <person name="Gellesch M."/>
            <person name="Goldberg J."/>
            <person name="Griggs A."/>
            <person name="Gujja S."/>
            <person name="Heilman E.R."/>
            <person name="Heiman D."/>
            <person name="Hepburn T."/>
            <person name="Howarth C."/>
            <person name="Jen D."/>
            <person name="Larson L."/>
            <person name="Mehta T."/>
            <person name="Neiman D."/>
            <person name="Pearson M."/>
            <person name="Roberts A."/>
            <person name="Saif S."/>
            <person name="Shea T."/>
            <person name="Shenoy N."/>
            <person name="Sisk P."/>
            <person name="Stolte C."/>
            <person name="Sykes S."/>
            <person name="Walk T."/>
            <person name="White J."/>
            <person name="Yandava C."/>
            <person name="Haas B."/>
            <person name="Nusbaum C."/>
            <person name="Birren B."/>
        </authorList>
    </citation>
    <scope>NUCLEOTIDE SEQUENCE</scope>
    <source>
        <strain evidence="3">ATCC 64411</strain>
    </source>
</reference>
<gene>
    <name evidence="3" type="ORF">MAPG_02851</name>
</gene>
<dbReference type="Gene3D" id="3.30.379.10">
    <property type="entry name" value="Chitobiase/beta-hexosaminidase domain 2-like"/>
    <property type="match status" value="1"/>
</dbReference>
<proteinExistence type="predicted"/>
<dbReference type="AlphaFoldDB" id="A0A0C4DSH1"/>
<dbReference type="VEuPathDB" id="FungiDB:MAPG_02851"/>
<dbReference type="Gene3D" id="1.20.58.2150">
    <property type="match status" value="1"/>
</dbReference>
<dbReference type="Pfam" id="PF15979">
    <property type="entry name" value="Glyco_hydro_115"/>
    <property type="match status" value="1"/>
</dbReference>
<reference evidence="5" key="2">
    <citation type="submission" date="2010-05" db="EMBL/GenBank/DDBJ databases">
        <title>The genome sequence of Magnaporthe poae strain ATCC 64411.</title>
        <authorList>
            <person name="Ma L.-J."/>
            <person name="Dead R."/>
            <person name="Young S."/>
            <person name="Zeng Q."/>
            <person name="Koehrsen M."/>
            <person name="Alvarado L."/>
            <person name="Berlin A."/>
            <person name="Chapman S.B."/>
            <person name="Chen Z."/>
            <person name="Freedman E."/>
            <person name="Gellesch M."/>
            <person name="Goldberg J."/>
            <person name="Griggs A."/>
            <person name="Gujja S."/>
            <person name="Heilman E.R."/>
            <person name="Heiman D."/>
            <person name="Hepburn T."/>
            <person name="Howarth C."/>
            <person name="Jen D."/>
            <person name="Larson L."/>
            <person name="Mehta T."/>
            <person name="Neiman D."/>
            <person name="Pearson M."/>
            <person name="Roberts A."/>
            <person name="Saif S."/>
            <person name="Shea T."/>
            <person name="Shenoy N."/>
            <person name="Sisk P."/>
            <person name="Stolte C."/>
            <person name="Sykes S."/>
            <person name="Walk T."/>
            <person name="White J."/>
            <person name="Yandava C."/>
            <person name="Haas B."/>
            <person name="Nusbaum C."/>
            <person name="Birren B."/>
        </authorList>
    </citation>
    <scope>NUCLEOTIDE SEQUENCE [LARGE SCALE GENOMIC DNA]</scope>
    <source>
        <strain evidence="5">ATCC 64411 / 73-15</strain>
    </source>
</reference>
<keyword evidence="2" id="KW-0732">Signal</keyword>
<dbReference type="Proteomes" id="UP000011715">
    <property type="component" value="Unassembled WGS sequence"/>
</dbReference>
<evidence type="ECO:0000313" key="4">
    <source>
        <dbReference type="EnsemblFungi" id="MAPG_02851T0"/>
    </source>
</evidence>
<reference evidence="4" key="5">
    <citation type="submission" date="2015-06" db="UniProtKB">
        <authorList>
            <consortium name="EnsemblFungi"/>
        </authorList>
    </citation>
    <scope>IDENTIFICATION</scope>
    <source>
        <strain evidence="4">ATCC 64411</strain>
    </source>
</reference>
<sequence>MVALLLAASLAASLLSLQCFALLEEELVTFQGISSSATGPGLDIADAALIYDQDDFKGVQIAVQSLWRDLDQITGHGNRQLAAVTAVNASIPGNLGAAIIVGSVNSSLIRQITSSGALSLTDIEGRWESFKTSVVQNPLPGVDNALVIAGSDKRGTIFGVYTLSEQCGQSPYHWFADVPAQRHTHIYALPKTTVHGEPSVRYRGLFINDEEPALNQWWARRHNATRWPLDREFYAHVFDLLLRLRANFLWPAMWKSFTPPPGNIFFTDDPGNQQLADDYGIVISTAHHEPMQRATNEWDEVRLGPWDWSRNRDNITRFMDEGVRRAGKNESYFTIGMRGLGDEAANTANAIEMLKDVFRVQRGIIKKYHGSEDAVNQVWTLYKEVAAYYDAGLDPPEDVTLLFPDDNQGNVYRLPTGNETRRKGGSGVYFHLEYVGLPRSYKWANTNNLSKILKELHQSYLRGADRIFVVNVGDIKPMELPFNLAMDLAWDASKLDSPAKIPHYLERYATREFGADSAPEIAAILLEHSHLVGMRRYEFVTPDTFSVLTTTRPSESSTAGSV</sequence>
<dbReference type="EMBL" id="GL876967">
    <property type="protein sequence ID" value="KLU83800.1"/>
    <property type="molecule type" value="Genomic_DNA"/>
</dbReference>
<keyword evidence="1" id="KW-0378">Hydrolase</keyword>
<dbReference type="Gene3D" id="3.20.20.520">
    <property type="entry name" value="Glycosyl hydrolase family 115"/>
    <property type="match status" value="1"/>
</dbReference>
<evidence type="ECO:0008006" key="6">
    <source>
        <dbReference type="Google" id="ProtNLM"/>
    </source>
</evidence>
<dbReference type="STRING" id="644358.A0A0C4DSH1"/>
<dbReference type="PANTHER" id="PTHR37842:SF2">
    <property type="entry name" value="GYLCOSYL HYDROLASE 115 C-TERMINAL DOMAIN-CONTAINING PROTEIN"/>
    <property type="match status" value="1"/>
</dbReference>
<dbReference type="EnsemblFungi" id="MAPG_02851T0">
    <property type="protein sequence ID" value="MAPG_02851T0"/>
    <property type="gene ID" value="MAPG_02851"/>
</dbReference>
<organism evidence="4 5">
    <name type="scientific">Magnaporthiopsis poae (strain ATCC 64411 / 73-15)</name>
    <name type="common">Kentucky bluegrass fungus</name>
    <name type="synonym">Magnaporthe poae</name>
    <dbReference type="NCBI Taxonomy" id="644358"/>
    <lineage>
        <taxon>Eukaryota</taxon>
        <taxon>Fungi</taxon>
        <taxon>Dikarya</taxon>
        <taxon>Ascomycota</taxon>
        <taxon>Pezizomycotina</taxon>
        <taxon>Sordariomycetes</taxon>
        <taxon>Sordariomycetidae</taxon>
        <taxon>Magnaporthales</taxon>
        <taxon>Magnaporthaceae</taxon>
        <taxon>Magnaporthiopsis</taxon>
    </lineage>
</organism>
<dbReference type="EMBL" id="ADBL01000695">
    <property type="status" value="NOT_ANNOTATED_CDS"/>
    <property type="molecule type" value="Genomic_DNA"/>
</dbReference>
<dbReference type="eggNOG" id="ENOG502SHTR">
    <property type="taxonomic scope" value="Eukaryota"/>
</dbReference>
<evidence type="ECO:0000256" key="2">
    <source>
        <dbReference type="SAM" id="SignalP"/>
    </source>
</evidence>
<dbReference type="GO" id="GO:0016787">
    <property type="term" value="F:hydrolase activity"/>
    <property type="evidence" value="ECO:0007669"/>
    <property type="project" value="UniProtKB-KW"/>
</dbReference>
<reference evidence="3" key="3">
    <citation type="submission" date="2011-03" db="EMBL/GenBank/DDBJ databases">
        <title>Annotation of Magnaporthe poae ATCC 64411.</title>
        <authorList>
            <person name="Ma L.-J."/>
            <person name="Dead R."/>
            <person name="Young S.K."/>
            <person name="Zeng Q."/>
            <person name="Gargeya S."/>
            <person name="Fitzgerald M."/>
            <person name="Haas B."/>
            <person name="Abouelleil A."/>
            <person name="Alvarado L."/>
            <person name="Arachchi H.M."/>
            <person name="Berlin A."/>
            <person name="Brown A."/>
            <person name="Chapman S.B."/>
            <person name="Chen Z."/>
            <person name="Dunbar C."/>
            <person name="Freedman E."/>
            <person name="Gearin G."/>
            <person name="Gellesch M."/>
            <person name="Goldberg J."/>
            <person name="Griggs A."/>
            <person name="Gujja S."/>
            <person name="Heiman D."/>
            <person name="Howarth C."/>
            <person name="Larson L."/>
            <person name="Lui A."/>
            <person name="MacDonald P.J.P."/>
            <person name="Mehta T."/>
            <person name="Montmayeur A."/>
            <person name="Murphy C."/>
            <person name="Neiman D."/>
            <person name="Pearson M."/>
            <person name="Priest M."/>
            <person name="Roberts A."/>
            <person name="Saif S."/>
            <person name="Shea T."/>
            <person name="Shenoy N."/>
            <person name="Sisk P."/>
            <person name="Stolte C."/>
            <person name="Sykes S."/>
            <person name="Yandava C."/>
            <person name="Wortman J."/>
            <person name="Nusbaum C."/>
            <person name="Birren B."/>
        </authorList>
    </citation>
    <scope>NUCLEOTIDE SEQUENCE</scope>
    <source>
        <strain evidence="3">ATCC 64411</strain>
    </source>
</reference>
<evidence type="ECO:0000256" key="1">
    <source>
        <dbReference type="ARBA" id="ARBA00022801"/>
    </source>
</evidence>